<evidence type="ECO:0000256" key="1">
    <source>
        <dbReference type="SAM" id="MobiDB-lite"/>
    </source>
</evidence>
<reference evidence="2" key="1">
    <citation type="submission" date="2023-03" db="EMBL/GenBank/DDBJ databases">
        <title>Massive genome expansion in bonnet fungi (Mycena s.s.) driven by repeated elements and novel gene families across ecological guilds.</title>
        <authorList>
            <consortium name="Lawrence Berkeley National Laboratory"/>
            <person name="Harder C.B."/>
            <person name="Miyauchi S."/>
            <person name="Viragh M."/>
            <person name="Kuo A."/>
            <person name="Thoen E."/>
            <person name="Andreopoulos B."/>
            <person name="Lu D."/>
            <person name="Skrede I."/>
            <person name="Drula E."/>
            <person name="Henrissat B."/>
            <person name="Morin E."/>
            <person name="Kohler A."/>
            <person name="Barry K."/>
            <person name="LaButti K."/>
            <person name="Morin E."/>
            <person name="Salamov A."/>
            <person name="Lipzen A."/>
            <person name="Mereny Z."/>
            <person name="Hegedus B."/>
            <person name="Baldrian P."/>
            <person name="Stursova M."/>
            <person name="Weitz H."/>
            <person name="Taylor A."/>
            <person name="Grigoriev I.V."/>
            <person name="Nagy L.G."/>
            <person name="Martin F."/>
            <person name="Kauserud H."/>
        </authorList>
    </citation>
    <scope>NUCLEOTIDE SEQUENCE</scope>
    <source>
        <strain evidence="2">CBHHK182m</strain>
    </source>
</reference>
<evidence type="ECO:0000313" key="2">
    <source>
        <dbReference type="EMBL" id="KAJ7767690.1"/>
    </source>
</evidence>
<evidence type="ECO:0000313" key="3">
    <source>
        <dbReference type="Proteomes" id="UP001215598"/>
    </source>
</evidence>
<dbReference type="EMBL" id="JARKIB010000021">
    <property type="protein sequence ID" value="KAJ7767690.1"/>
    <property type="molecule type" value="Genomic_DNA"/>
</dbReference>
<dbReference type="AlphaFoldDB" id="A0AAD7JPH2"/>
<organism evidence="2 3">
    <name type="scientific">Mycena metata</name>
    <dbReference type="NCBI Taxonomy" id="1033252"/>
    <lineage>
        <taxon>Eukaryota</taxon>
        <taxon>Fungi</taxon>
        <taxon>Dikarya</taxon>
        <taxon>Basidiomycota</taxon>
        <taxon>Agaricomycotina</taxon>
        <taxon>Agaricomycetes</taxon>
        <taxon>Agaricomycetidae</taxon>
        <taxon>Agaricales</taxon>
        <taxon>Marasmiineae</taxon>
        <taxon>Mycenaceae</taxon>
        <taxon>Mycena</taxon>
    </lineage>
</organism>
<keyword evidence="3" id="KW-1185">Reference proteome</keyword>
<proteinExistence type="predicted"/>
<dbReference type="Proteomes" id="UP001215598">
    <property type="component" value="Unassembled WGS sequence"/>
</dbReference>
<gene>
    <name evidence="2" type="ORF">B0H16DRAFT_1453309</name>
</gene>
<dbReference type="PROSITE" id="PS51257">
    <property type="entry name" value="PROKAR_LIPOPROTEIN"/>
    <property type="match status" value="1"/>
</dbReference>
<accession>A0AAD7JPH2</accession>
<feature type="region of interest" description="Disordered" evidence="1">
    <location>
        <begin position="172"/>
        <end position="202"/>
    </location>
</feature>
<comment type="caution">
    <text evidence="2">The sequence shown here is derived from an EMBL/GenBank/DDBJ whole genome shotgun (WGS) entry which is preliminary data.</text>
</comment>
<name>A0AAD7JPH2_9AGAR</name>
<feature type="compositionally biased region" description="Basic and acidic residues" evidence="1">
    <location>
        <begin position="183"/>
        <end position="193"/>
    </location>
</feature>
<sequence>MKTARVYVRSPGTTYVGGQACTGMSPAAAEMRASNIGGGSALGEGRELDVLGRGVWHTASILAFHCNDVETRRTGFDSPRPNVTQVSTIARPTDSPRSSFHDDDLERGLGFSASLPKKLDTDSSMSRIQAVSLLSGSSNSVSWFYSSIGLGGQPEDLGIRVDFGLRPASARPRSALYPAIDSEGNRPNKEKETNQMQTLSRI</sequence>
<protein>
    <submittedName>
        <fullName evidence="2">Uncharacterized protein</fullName>
    </submittedName>
</protein>